<proteinExistence type="predicted"/>
<dbReference type="Pfam" id="PF11917">
    <property type="entry name" value="DUF3435"/>
    <property type="match status" value="1"/>
</dbReference>
<evidence type="ECO:0000313" key="3">
    <source>
        <dbReference type="Proteomes" id="UP000030753"/>
    </source>
</evidence>
<protein>
    <submittedName>
        <fullName evidence="2">Uncharacterized protein</fullName>
    </submittedName>
</protein>
<gene>
    <name evidence="2" type="ORF">FOYG_17118</name>
</gene>
<name>W9HAZ1_FUSOX</name>
<feature type="compositionally biased region" description="Polar residues" evidence="1">
    <location>
        <begin position="8"/>
        <end position="24"/>
    </location>
</feature>
<evidence type="ECO:0000256" key="1">
    <source>
        <dbReference type="SAM" id="MobiDB-lite"/>
    </source>
</evidence>
<feature type="region of interest" description="Disordered" evidence="1">
    <location>
        <begin position="1"/>
        <end position="30"/>
    </location>
</feature>
<reference evidence="2 3" key="1">
    <citation type="submission" date="2011-06" db="EMBL/GenBank/DDBJ databases">
        <title>The Genome Sequence of Fusarium oxysporum FOSC 3-a.</title>
        <authorList>
            <consortium name="The Broad Institute Genome Sequencing Platform"/>
            <person name="Ma L.-J."/>
            <person name="Gale L.R."/>
            <person name="Schwartz D.C."/>
            <person name="Zhou S."/>
            <person name="Corby-Kistler H."/>
            <person name="Young S.K."/>
            <person name="Zeng Q."/>
            <person name="Gargeya S."/>
            <person name="Fitzgerald M."/>
            <person name="Haas B."/>
            <person name="Abouelleil A."/>
            <person name="Alvarado L."/>
            <person name="Arachchi H.M."/>
            <person name="Berlin A."/>
            <person name="Brown A."/>
            <person name="Chapman S.B."/>
            <person name="Chen Z."/>
            <person name="Dunbar C."/>
            <person name="Freedman E."/>
            <person name="Gearin G."/>
            <person name="Gellesch M."/>
            <person name="Goldberg J."/>
            <person name="Griggs A."/>
            <person name="Gujja S."/>
            <person name="Heiman D."/>
            <person name="Howarth C."/>
            <person name="Larson L."/>
            <person name="Lui A."/>
            <person name="MacDonald P.J.P."/>
            <person name="Mehta T."/>
            <person name="Montmayeur A."/>
            <person name="Murphy C."/>
            <person name="Neiman D."/>
            <person name="Pearson M."/>
            <person name="Priest M."/>
            <person name="Roberts A."/>
            <person name="Saif S."/>
            <person name="Shea T."/>
            <person name="Shenoy N."/>
            <person name="Sisk P."/>
            <person name="Stolte C."/>
            <person name="Sykes S."/>
            <person name="Wortman J."/>
            <person name="Nusbaum C."/>
            <person name="Birren B."/>
        </authorList>
    </citation>
    <scope>NUCLEOTIDE SEQUENCE [LARGE SCALE GENOMIC DNA]</scope>
    <source>
        <strain evidence="3">FOSC 3-a</strain>
    </source>
</reference>
<dbReference type="HOGENOM" id="CLU_2277570_0_0_1"/>
<dbReference type="AlphaFoldDB" id="W9HAZ1"/>
<accession>W9HAZ1</accession>
<dbReference type="Proteomes" id="UP000030753">
    <property type="component" value="Unassembled WGS sequence"/>
</dbReference>
<sequence>MFEPKQAASVNTLTHQANGATASRTAPRVGASEAYWEARRKMRSEKTRLKRALKQKIRDEWTAKQAVDDIERQLTGVGRAQTRSWTSPAAISDQLRDVWSKH</sequence>
<evidence type="ECO:0000313" key="2">
    <source>
        <dbReference type="EMBL" id="EWY79723.1"/>
    </source>
</evidence>
<organism evidence="2 3">
    <name type="scientific">Fusarium oxysporum NRRL 32931</name>
    <dbReference type="NCBI Taxonomy" id="660029"/>
    <lineage>
        <taxon>Eukaryota</taxon>
        <taxon>Fungi</taxon>
        <taxon>Dikarya</taxon>
        <taxon>Ascomycota</taxon>
        <taxon>Pezizomycotina</taxon>
        <taxon>Sordariomycetes</taxon>
        <taxon>Hypocreomycetidae</taxon>
        <taxon>Hypocreales</taxon>
        <taxon>Nectriaceae</taxon>
        <taxon>Fusarium</taxon>
        <taxon>Fusarium oxysporum species complex</taxon>
    </lineage>
</organism>
<dbReference type="EMBL" id="JH717856">
    <property type="protein sequence ID" value="EWY79723.1"/>
    <property type="molecule type" value="Genomic_DNA"/>
</dbReference>
<dbReference type="InterPro" id="IPR021842">
    <property type="entry name" value="DUF3435"/>
</dbReference>